<evidence type="ECO:0000313" key="5">
    <source>
        <dbReference type="Proteomes" id="UP000658656"/>
    </source>
</evidence>
<accession>A0A8H9IYQ2</accession>
<evidence type="ECO:0000256" key="2">
    <source>
        <dbReference type="ARBA" id="ARBA00023002"/>
    </source>
</evidence>
<keyword evidence="5" id="KW-1185">Reference proteome</keyword>
<dbReference type="InterPro" id="IPR057326">
    <property type="entry name" value="KR_dom"/>
</dbReference>
<reference evidence="4" key="2">
    <citation type="submission" date="2020-09" db="EMBL/GenBank/DDBJ databases">
        <authorList>
            <person name="Sun Q."/>
            <person name="Zhou Y."/>
        </authorList>
    </citation>
    <scope>NUCLEOTIDE SEQUENCE</scope>
    <source>
        <strain evidence="4">CGMCC 4.7679</strain>
    </source>
</reference>
<sequence>MVGMIARETPGVLAGKVVVVTGASQGIGAAVARRFAEEGARLVLSELTADQAGAVQKVADDLAAEFPGSGAVSTVTDVTDPDACDALMALATERHGGLDVLAHATAVGQRQAPAADLSPEEWDRVMAVNAKGSFLLARSAIPRLTRPGGTIVFTGSYTGLAGQRETAAYCASKGALRLFTQSLALELAGEGIRVNGVAPSSVESALTRRRLEETVQREGITLEEAQARRDSQIPLGRQAAAHEIAEAFLYLAGPASSFVTGTWLDVNGGVVLR</sequence>
<dbReference type="InterPro" id="IPR002347">
    <property type="entry name" value="SDR_fam"/>
</dbReference>
<comment type="caution">
    <text evidence="4">The sequence shown here is derived from an EMBL/GenBank/DDBJ whole genome shotgun (WGS) entry which is preliminary data.</text>
</comment>
<keyword evidence="2" id="KW-0560">Oxidoreductase</keyword>
<dbReference type="Gene3D" id="3.40.50.720">
    <property type="entry name" value="NAD(P)-binding Rossmann-like Domain"/>
    <property type="match status" value="1"/>
</dbReference>
<dbReference type="FunFam" id="3.40.50.720:FF:000084">
    <property type="entry name" value="Short-chain dehydrogenase reductase"/>
    <property type="match status" value="1"/>
</dbReference>
<dbReference type="PANTHER" id="PTHR43639">
    <property type="entry name" value="OXIDOREDUCTASE, SHORT-CHAIN DEHYDROGENASE/REDUCTASE FAMILY (AFU_ORTHOLOGUE AFUA_5G02870)"/>
    <property type="match status" value="1"/>
</dbReference>
<reference evidence="4" key="1">
    <citation type="journal article" date="2014" name="Int. J. Syst. Evol. Microbiol.">
        <title>Complete genome sequence of Corynebacterium casei LMG S-19264T (=DSM 44701T), isolated from a smear-ripened cheese.</title>
        <authorList>
            <consortium name="US DOE Joint Genome Institute (JGI-PGF)"/>
            <person name="Walter F."/>
            <person name="Albersmeier A."/>
            <person name="Kalinowski J."/>
            <person name="Ruckert C."/>
        </authorList>
    </citation>
    <scope>NUCLEOTIDE SEQUENCE</scope>
    <source>
        <strain evidence="4">CGMCC 4.7679</strain>
    </source>
</reference>
<dbReference type="PROSITE" id="PS00061">
    <property type="entry name" value="ADH_SHORT"/>
    <property type="match status" value="1"/>
</dbReference>
<dbReference type="AlphaFoldDB" id="A0A8H9IYQ2"/>
<evidence type="ECO:0000256" key="1">
    <source>
        <dbReference type="ARBA" id="ARBA00006484"/>
    </source>
</evidence>
<proteinExistence type="inferred from homology"/>
<dbReference type="PRINTS" id="PR00081">
    <property type="entry name" value="GDHRDH"/>
</dbReference>
<evidence type="ECO:0000313" key="4">
    <source>
        <dbReference type="EMBL" id="GHF70424.1"/>
    </source>
</evidence>
<dbReference type="GO" id="GO:0016491">
    <property type="term" value="F:oxidoreductase activity"/>
    <property type="evidence" value="ECO:0007669"/>
    <property type="project" value="UniProtKB-KW"/>
</dbReference>
<dbReference type="SMART" id="SM00822">
    <property type="entry name" value="PKS_KR"/>
    <property type="match status" value="1"/>
</dbReference>
<organism evidence="4 5">
    <name type="scientific">Amycolatopsis bartoniae</name>
    <dbReference type="NCBI Taxonomy" id="941986"/>
    <lineage>
        <taxon>Bacteria</taxon>
        <taxon>Bacillati</taxon>
        <taxon>Actinomycetota</taxon>
        <taxon>Actinomycetes</taxon>
        <taxon>Pseudonocardiales</taxon>
        <taxon>Pseudonocardiaceae</taxon>
        <taxon>Amycolatopsis</taxon>
    </lineage>
</organism>
<dbReference type="InterPro" id="IPR036291">
    <property type="entry name" value="NAD(P)-bd_dom_sf"/>
</dbReference>
<dbReference type="Pfam" id="PF13561">
    <property type="entry name" value="adh_short_C2"/>
    <property type="match status" value="1"/>
</dbReference>
<dbReference type="EMBL" id="BNAV01000008">
    <property type="protein sequence ID" value="GHF70424.1"/>
    <property type="molecule type" value="Genomic_DNA"/>
</dbReference>
<dbReference type="InterPro" id="IPR020904">
    <property type="entry name" value="Sc_DH/Rdtase_CS"/>
</dbReference>
<protein>
    <submittedName>
        <fullName evidence="4">3-oxoacyl-ACP reductase</fullName>
    </submittedName>
</protein>
<dbReference type="PANTHER" id="PTHR43639:SF9">
    <property type="entry name" value="BLL5898 PROTEIN"/>
    <property type="match status" value="1"/>
</dbReference>
<dbReference type="Proteomes" id="UP000658656">
    <property type="component" value="Unassembled WGS sequence"/>
</dbReference>
<dbReference type="CDD" id="cd05233">
    <property type="entry name" value="SDR_c"/>
    <property type="match status" value="1"/>
</dbReference>
<name>A0A8H9IYQ2_9PSEU</name>
<feature type="domain" description="Ketoreductase" evidence="3">
    <location>
        <begin position="16"/>
        <end position="200"/>
    </location>
</feature>
<dbReference type="PRINTS" id="PR00080">
    <property type="entry name" value="SDRFAMILY"/>
</dbReference>
<evidence type="ECO:0000259" key="3">
    <source>
        <dbReference type="SMART" id="SM00822"/>
    </source>
</evidence>
<gene>
    <name evidence="4" type="ORF">GCM10017566_50260</name>
</gene>
<dbReference type="SUPFAM" id="SSF51735">
    <property type="entry name" value="NAD(P)-binding Rossmann-fold domains"/>
    <property type="match status" value="1"/>
</dbReference>
<comment type="similarity">
    <text evidence="1">Belongs to the short-chain dehydrogenases/reductases (SDR) family.</text>
</comment>